<dbReference type="AlphaFoldDB" id="A0A9X2Y015"/>
<reference evidence="4" key="1">
    <citation type="submission" date="2022-09" db="EMBL/GenBank/DDBJ databases">
        <authorList>
            <person name="Yuan C."/>
            <person name="Ke Z."/>
        </authorList>
    </citation>
    <scope>NUCLEOTIDE SEQUENCE</scope>
    <source>
        <strain evidence="4">LB-8</strain>
    </source>
</reference>
<dbReference type="Proteomes" id="UP001155483">
    <property type="component" value="Unassembled WGS sequence"/>
</dbReference>
<evidence type="ECO:0000256" key="2">
    <source>
        <dbReference type="ARBA" id="ARBA00022695"/>
    </source>
</evidence>
<dbReference type="PANTHER" id="PTHR43584">
    <property type="entry name" value="NUCLEOTIDYL TRANSFERASE"/>
    <property type="match status" value="1"/>
</dbReference>
<dbReference type="RefSeq" id="WP_279299477.1">
    <property type="nucleotide sequence ID" value="NZ_JAOTIF010000027.1"/>
</dbReference>
<dbReference type="SUPFAM" id="SSF53448">
    <property type="entry name" value="Nucleotide-diphospho-sugar transferases"/>
    <property type="match status" value="1"/>
</dbReference>
<comment type="caution">
    <text evidence="4">The sequence shown here is derived from an EMBL/GenBank/DDBJ whole genome shotgun (WGS) entry which is preliminary data.</text>
</comment>
<dbReference type="EMBL" id="JAOTIF010000027">
    <property type="protein sequence ID" value="MCU7552040.1"/>
    <property type="molecule type" value="Genomic_DNA"/>
</dbReference>
<gene>
    <name evidence="4" type="ORF">OCK74_23165</name>
</gene>
<protein>
    <submittedName>
        <fullName evidence="4">Nucleotidyltransferase family protein</fullName>
    </submittedName>
</protein>
<dbReference type="Gene3D" id="3.90.550.10">
    <property type="entry name" value="Spore Coat Polysaccharide Biosynthesis Protein SpsA, Chain A"/>
    <property type="match status" value="1"/>
</dbReference>
<dbReference type="CDD" id="cd06422">
    <property type="entry name" value="NTP_transferase_like_1"/>
    <property type="match status" value="1"/>
</dbReference>
<dbReference type="Pfam" id="PF00483">
    <property type="entry name" value="NTP_transferase"/>
    <property type="match status" value="1"/>
</dbReference>
<dbReference type="PANTHER" id="PTHR43584:SF8">
    <property type="entry name" value="N-ACETYLMURAMATE ALPHA-1-PHOSPHATE URIDYLYLTRANSFERASE"/>
    <property type="match status" value="1"/>
</dbReference>
<dbReference type="GO" id="GO:0016779">
    <property type="term" value="F:nucleotidyltransferase activity"/>
    <property type="evidence" value="ECO:0007669"/>
    <property type="project" value="UniProtKB-KW"/>
</dbReference>
<name>A0A9X2Y015_9BACT</name>
<dbReference type="InterPro" id="IPR029044">
    <property type="entry name" value="Nucleotide-diphossugar_trans"/>
</dbReference>
<evidence type="ECO:0000313" key="5">
    <source>
        <dbReference type="Proteomes" id="UP001155483"/>
    </source>
</evidence>
<accession>A0A9X2Y015</accession>
<feature type="domain" description="Nucleotidyl transferase" evidence="3">
    <location>
        <begin position="2"/>
        <end position="237"/>
    </location>
</feature>
<reference evidence="4" key="2">
    <citation type="submission" date="2023-04" db="EMBL/GenBank/DDBJ databases">
        <title>Paracnuella aquatica gen. nov., sp. nov., a member of the family Chitinophagaceae isolated from a hot spring.</title>
        <authorList>
            <person name="Wang C."/>
        </authorList>
    </citation>
    <scope>NUCLEOTIDE SEQUENCE</scope>
    <source>
        <strain evidence="4">LB-8</strain>
    </source>
</reference>
<keyword evidence="1" id="KW-0808">Transferase</keyword>
<organism evidence="4 5">
    <name type="scientific">Paraflavisolibacter caeni</name>
    <dbReference type="NCBI Taxonomy" id="2982496"/>
    <lineage>
        <taxon>Bacteria</taxon>
        <taxon>Pseudomonadati</taxon>
        <taxon>Bacteroidota</taxon>
        <taxon>Chitinophagia</taxon>
        <taxon>Chitinophagales</taxon>
        <taxon>Chitinophagaceae</taxon>
        <taxon>Paraflavisolibacter</taxon>
    </lineage>
</organism>
<keyword evidence="2" id="KW-0548">Nucleotidyltransferase</keyword>
<dbReference type="InterPro" id="IPR050065">
    <property type="entry name" value="GlmU-like"/>
</dbReference>
<evidence type="ECO:0000259" key="3">
    <source>
        <dbReference type="Pfam" id="PF00483"/>
    </source>
</evidence>
<keyword evidence="5" id="KW-1185">Reference proteome</keyword>
<evidence type="ECO:0000256" key="1">
    <source>
        <dbReference type="ARBA" id="ARBA00022679"/>
    </source>
</evidence>
<proteinExistence type="predicted"/>
<sequence>MKAMIFAAGLGTRFKPWTDNHPKALALVHGKTLLQRNIEYLQSYGIKDVVVNVHHFADQIINAIKENDGWGSHVTISDETDEVLETGGGLLKAKELLSNEPFLTINVDILTDLNLHQFAEFHQNTKALITLAVSNRDTSRYLLFDDSARLCGWWNNKTKVEKIAIRRENYIQKAYSGIALFDPQIFDLIPFTGKFSLIDVYLALAAQYPIMYFDHTGSKFIDVGKPESVADAENLYQQ</sequence>
<evidence type="ECO:0000313" key="4">
    <source>
        <dbReference type="EMBL" id="MCU7552040.1"/>
    </source>
</evidence>
<dbReference type="InterPro" id="IPR005835">
    <property type="entry name" value="NTP_transferase_dom"/>
</dbReference>